<reference evidence="1" key="1">
    <citation type="submission" date="2022-07" db="EMBL/GenBank/DDBJ databases">
        <authorList>
            <person name="Trinca V."/>
            <person name="Uliana J.V.C."/>
            <person name="Torres T.T."/>
            <person name="Ward R.J."/>
            <person name="Monesi N."/>
        </authorList>
    </citation>
    <scope>NUCLEOTIDE SEQUENCE</scope>
    <source>
        <strain evidence="1">HSMRA1968</strain>
        <tissue evidence="1">Whole embryos</tissue>
    </source>
</reference>
<protein>
    <submittedName>
        <fullName evidence="1">Uncharacterized protein</fullName>
    </submittedName>
</protein>
<evidence type="ECO:0000313" key="1">
    <source>
        <dbReference type="EMBL" id="KAJ6647644.1"/>
    </source>
</evidence>
<evidence type="ECO:0000313" key="2">
    <source>
        <dbReference type="Proteomes" id="UP001151699"/>
    </source>
</evidence>
<name>A0A9Q0NE32_9DIPT</name>
<dbReference type="AlphaFoldDB" id="A0A9Q0NE32"/>
<gene>
    <name evidence="1" type="ORF">Bhyg_02867</name>
</gene>
<dbReference type="Proteomes" id="UP001151699">
    <property type="component" value="Chromosome A"/>
</dbReference>
<accession>A0A9Q0NE32</accession>
<dbReference type="EMBL" id="WJQU01000001">
    <property type="protein sequence ID" value="KAJ6647644.1"/>
    <property type="molecule type" value="Genomic_DNA"/>
</dbReference>
<comment type="caution">
    <text evidence="1">The sequence shown here is derived from an EMBL/GenBank/DDBJ whole genome shotgun (WGS) entry which is preliminary data.</text>
</comment>
<organism evidence="1 2">
    <name type="scientific">Pseudolycoriella hygida</name>
    <dbReference type="NCBI Taxonomy" id="35572"/>
    <lineage>
        <taxon>Eukaryota</taxon>
        <taxon>Metazoa</taxon>
        <taxon>Ecdysozoa</taxon>
        <taxon>Arthropoda</taxon>
        <taxon>Hexapoda</taxon>
        <taxon>Insecta</taxon>
        <taxon>Pterygota</taxon>
        <taxon>Neoptera</taxon>
        <taxon>Endopterygota</taxon>
        <taxon>Diptera</taxon>
        <taxon>Nematocera</taxon>
        <taxon>Sciaroidea</taxon>
        <taxon>Sciaridae</taxon>
        <taxon>Pseudolycoriella</taxon>
    </lineage>
</organism>
<proteinExistence type="predicted"/>
<keyword evidence="2" id="KW-1185">Reference proteome</keyword>
<sequence>MREVSEAAPSVSDGSMSRETDNYIITKNRAPDHDQDILCIKHHLHFDDSSGFGNICYVPMLTLEKFNEATLDPWLGAETSVGESFTCNKTYFLIHANK</sequence>